<gene>
    <name evidence="2" type="ORF">NCTC12410_01882</name>
</gene>
<feature type="compositionally biased region" description="Polar residues" evidence="1">
    <location>
        <begin position="1"/>
        <end position="23"/>
    </location>
</feature>
<name>A0A377J8B9_9HELI</name>
<proteinExistence type="predicted"/>
<organism evidence="2 3">
    <name type="scientific">Helicobacter canis</name>
    <dbReference type="NCBI Taxonomy" id="29419"/>
    <lineage>
        <taxon>Bacteria</taxon>
        <taxon>Pseudomonadati</taxon>
        <taxon>Campylobacterota</taxon>
        <taxon>Epsilonproteobacteria</taxon>
        <taxon>Campylobacterales</taxon>
        <taxon>Helicobacteraceae</taxon>
        <taxon>Helicobacter</taxon>
    </lineage>
</organism>
<dbReference type="AlphaFoldDB" id="A0A377J8B9"/>
<feature type="region of interest" description="Disordered" evidence="1">
    <location>
        <begin position="1"/>
        <end position="77"/>
    </location>
</feature>
<dbReference type="Proteomes" id="UP000254841">
    <property type="component" value="Unassembled WGS sequence"/>
</dbReference>
<evidence type="ECO:0000313" key="2">
    <source>
        <dbReference type="EMBL" id="STO98033.1"/>
    </source>
</evidence>
<evidence type="ECO:0000313" key="3">
    <source>
        <dbReference type="Proteomes" id="UP000254841"/>
    </source>
</evidence>
<sequence length="281" mass="31291">MKNAVSSSKILESQSNTEITNNREQLELESTFAQSTTSNTANPRIFGKDSQKRLKSHREQNYPKNTQSPDFKDNAHSPSLRDTALAVARQSTATKTHPLESTFQKVDSRVNVDCHDFDKSKSRNDNKNAISEKMDSKDNSPSLSLRDDEAPFLSSRASEASVAIHNTNLESSFEKVDSSVDCHDFDKSKSRNDSKNADSSTAKSVGEIFICPIASSLSRLKGLEEFRGDFVSLDHACDKYTILAFYAQEFFKTCDYCHDMAAPKTPIPIAVQTKATLELTR</sequence>
<feature type="compositionally biased region" description="Polar residues" evidence="1">
    <location>
        <begin position="31"/>
        <end position="42"/>
    </location>
</feature>
<reference evidence="2 3" key="1">
    <citation type="submission" date="2018-06" db="EMBL/GenBank/DDBJ databases">
        <authorList>
            <consortium name="Pathogen Informatics"/>
            <person name="Doyle S."/>
        </authorList>
    </citation>
    <scope>NUCLEOTIDE SEQUENCE [LARGE SCALE GENOMIC DNA]</scope>
    <source>
        <strain evidence="2 3">NCTC12410</strain>
    </source>
</reference>
<evidence type="ECO:0000256" key="1">
    <source>
        <dbReference type="SAM" id="MobiDB-lite"/>
    </source>
</evidence>
<feature type="region of interest" description="Disordered" evidence="1">
    <location>
        <begin position="115"/>
        <end position="147"/>
    </location>
</feature>
<feature type="compositionally biased region" description="Basic and acidic residues" evidence="1">
    <location>
        <begin position="46"/>
        <end position="61"/>
    </location>
</feature>
<feature type="compositionally biased region" description="Basic and acidic residues" evidence="1">
    <location>
        <begin position="115"/>
        <end position="138"/>
    </location>
</feature>
<accession>A0A377J8B9</accession>
<protein>
    <submittedName>
        <fullName evidence="2">Uncharacterized protein</fullName>
    </submittedName>
</protein>
<dbReference type="EMBL" id="UGHV01000001">
    <property type="protein sequence ID" value="STO98033.1"/>
    <property type="molecule type" value="Genomic_DNA"/>
</dbReference>